<gene>
    <name evidence="2" type="ORF">ACFQ4A_16680</name>
</gene>
<evidence type="ECO:0000313" key="2">
    <source>
        <dbReference type="EMBL" id="MFD1363263.1"/>
    </source>
</evidence>
<dbReference type="InterPro" id="IPR050982">
    <property type="entry name" value="Auxin_biosynth/cation_transpt"/>
</dbReference>
<keyword evidence="3" id="KW-1185">Reference proteome</keyword>
<dbReference type="PANTHER" id="PTHR43539:SF78">
    <property type="entry name" value="FLAVIN-CONTAINING MONOOXYGENASE"/>
    <property type="match status" value="1"/>
</dbReference>
<dbReference type="PANTHER" id="PTHR43539">
    <property type="entry name" value="FLAVIN-BINDING MONOOXYGENASE-LIKE PROTEIN (AFU_ORTHOLOGUE AFUA_4G09220)"/>
    <property type="match status" value="1"/>
</dbReference>
<keyword evidence="2" id="KW-0503">Monooxygenase</keyword>
<dbReference type="InterPro" id="IPR036188">
    <property type="entry name" value="FAD/NAD-bd_sf"/>
</dbReference>
<dbReference type="GO" id="GO:0004497">
    <property type="term" value="F:monooxygenase activity"/>
    <property type="evidence" value="ECO:0007669"/>
    <property type="project" value="UniProtKB-KW"/>
</dbReference>
<reference evidence="3" key="1">
    <citation type="journal article" date="2019" name="Int. J. Syst. Evol. Microbiol.">
        <title>The Global Catalogue of Microorganisms (GCM) 10K type strain sequencing project: providing services to taxonomists for standard genome sequencing and annotation.</title>
        <authorList>
            <consortium name="The Broad Institute Genomics Platform"/>
            <consortium name="The Broad Institute Genome Sequencing Center for Infectious Disease"/>
            <person name="Wu L."/>
            <person name="Ma J."/>
        </authorList>
    </citation>
    <scope>NUCLEOTIDE SEQUENCE [LARGE SCALE GENOMIC DNA]</scope>
    <source>
        <strain evidence="3">CCUG 54822</strain>
    </source>
</reference>
<evidence type="ECO:0000313" key="3">
    <source>
        <dbReference type="Proteomes" id="UP001597178"/>
    </source>
</evidence>
<sequence>MEHVYEVIIIGAGQAGIAMSHQLKQKGIENHIMIDALKCIGDSWRSRYKSLVLFTPRSHSALPGLEMTGDPDSYPTKDEMADYLEGYVAHFNLPHKMNTVVTKIEKENNYFNVFTTGEKLQSRKVIVASGAFQKNHIPPIILNENAVSHVHSSSYTEPKDLNNGTVLIVGGGNSGAQIAMELSEDREVILAISHKLKFLPLEVR</sequence>
<dbReference type="Proteomes" id="UP001597178">
    <property type="component" value="Unassembled WGS sequence"/>
</dbReference>
<comment type="caution">
    <text evidence="2">The sequence shown here is derived from an EMBL/GenBank/DDBJ whole genome shotgun (WGS) entry which is preliminary data.</text>
</comment>
<dbReference type="RefSeq" id="WP_382402517.1">
    <property type="nucleotide sequence ID" value="NZ_JBHTNH010000049.1"/>
</dbReference>
<accession>A0ABW3ZYN8</accession>
<protein>
    <submittedName>
        <fullName evidence="2">Flavin-containing monooxygenase</fullName>
        <ecNumber evidence="2">1.14.13.-</ecNumber>
    </submittedName>
</protein>
<dbReference type="EC" id="1.14.13.-" evidence="2"/>
<dbReference type="EMBL" id="JBHTNH010000049">
    <property type="protein sequence ID" value="MFD1363263.1"/>
    <property type="molecule type" value="Genomic_DNA"/>
</dbReference>
<dbReference type="PRINTS" id="PR00469">
    <property type="entry name" value="PNDRDTASEII"/>
</dbReference>
<dbReference type="Gene3D" id="3.50.50.60">
    <property type="entry name" value="FAD/NAD(P)-binding domain"/>
    <property type="match status" value="1"/>
</dbReference>
<organism evidence="2 3">
    <name type="scientific">Lentibacillus salinarum</name>
    <dbReference type="NCBI Taxonomy" id="446820"/>
    <lineage>
        <taxon>Bacteria</taxon>
        <taxon>Bacillati</taxon>
        <taxon>Bacillota</taxon>
        <taxon>Bacilli</taxon>
        <taxon>Bacillales</taxon>
        <taxon>Bacillaceae</taxon>
        <taxon>Lentibacillus</taxon>
    </lineage>
</organism>
<name>A0ABW3ZYN8_9BACI</name>
<evidence type="ECO:0000256" key="1">
    <source>
        <dbReference type="ARBA" id="ARBA00023002"/>
    </source>
</evidence>
<dbReference type="SUPFAM" id="SSF51905">
    <property type="entry name" value="FAD/NAD(P)-binding domain"/>
    <property type="match status" value="1"/>
</dbReference>
<dbReference type="Pfam" id="PF13738">
    <property type="entry name" value="Pyr_redox_3"/>
    <property type="match status" value="1"/>
</dbReference>
<keyword evidence="1 2" id="KW-0560">Oxidoreductase</keyword>
<dbReference type="PRINTS" id="PR00368">
    <property type="entry name" value="FADPNR"/>
</dbReference>
<proteinExistence type="predicted"/>